<evidence type="ECO:0000313" key="2">
    <source>
        <dbReference type="EMBL" id="MFC5750146.1"/>
    </source>
</evidence>
<keyword evidence="3" id="KW-1185">Reference proteome</keyword>
<dbReference type="SUPFAM" id="SSF53597">
    <property type="entry name" value="Dihydrofolate reductase-like"/>
    <property type="match status" value="1"/>
</dbReference>
<reference evidence="3" key="1">
    <citation type="journal article" date="2019" name="Int. J. Syst. Evol. Microbiol.">
        <title>The Global Catalogue of Microorganisms (GCM) 10K type strain sequencing project: providing services to taxonomists for standard genome sequencing and annotation.</title>
        <authorList>
            <consortium name="The Broad Institute Genomics Platform"/>
            <consortium name="The Broad Institute Genome Sequencing Center for Infectious Disease"/>
            <person name="Wu L."/>
            <person name="Ma J."/>
        </authorList>
    </citation>
    <scope>NUCLEOTIDE SEQUENCE [LARGE SCALE GENOMIC DNA]</scope>
    <source>
        <strain evidence="3">KCTC 42087</strain>
    </source>
</reference>
<dbReference type="Gene3D" id="3.40.430.10">
    <property type="entry name" value="Dihydrofolate Reductase, subunit A"/>
    <property type="match status" value="1"/>
</dbReference>
<proteinExistence type="predicted"/>
<dbReference type="Pfam" id="PF01872">
    <property type="entry name" value="RibD_C"/>
    <property type="match status" value="1"/>
</dbReference>
<comment type="caution">
    <text evidence="2">The sequence shown here is derived from an EMBL/GenBank/DDBJ whole genome shotgun (WGS) entry which is preliminary data.</text>
</comment>
<dbReference type="InterPro" id="IPR002734">
    <property type="entry name" value="RibDG_C"/>
</dbReference>
<dbReference type="InterPro" id="IPR024072">
    <property type="entry name" value="DHFR-like_dom_sf"/>
</dbReference>
<evidence type="ECO:0000313" key="3">
    <source>
        <dbReference type="Proteomes" id="UP001596074"/>
    </source>
</evidence>
<feature type="domain" description="Bacterial bifunctional deaminase-reductase C-terminal" evidence="1">
    <location>
        <begin position="3"/>
        <end position="177"/>
    </location>
</feature>
<dbReference type="Proteomes" id="UP001596074">
    <property type="component" value="Unassembled WGS sequence"/>
</dbReference>
<dbReference type="InterPro" id="IPR050765">
    <property type="entry name" value="Riboflavin_Biosynth_HTPR"/>
</dbReference>
<dbReference type="EMBL" id="JBHSON010000050">
    <property type="protein sequence ID" value="MFC5750146.1"/>
    <property type="molecule type" value="Genomic_DNA"/>
</dbReference>
<dbReference type="PANTHER" id="PTHR38011">
    <property type="entry name" value="DIHYDROFOLATE REDUCTASE FAMILY PROTEIN (AFU_ORTHOLOGUE AFUA_8G06820)"/>
    <property type="match status" value="1"/>
</dbReference>
<protein>
    <submittedName>
        <fullName evidence="2">Dihydrofolate reductase family protein</fullName>
    </submittedName>
</protein>
<sequence length="184" mass="20922">MGKVIYWMNTSIDGYIADPDGGMDFMEPAEDFRLAANDHVRRITAFLFGRRLFEAMEKPWTQDLGQEGAPAIEREFAQLYKETPRYVFSDTLQTVPEGVTIVRRKDAVSAVTRLKQEIDGTLQLGGPELAASLVDLIDEFWVYTFPVIIGEGRPYLPVGKKLLLRPVEHRSFASGTTFRRYVRS</sequence>
<gene>
    <name evidence="2" type="ORF">ACFPZN_31350</name>
</gene>
<dbReference type="PANTHER" id="PTHR38011:SF11">
    <property type="entry name" value="2,5-DIAMINO-6-RIBOSYLAMINO-4(3H)-PYRIMIDINONE 5'-PHOSPHATE REDUCTASE"/>
    <property type="match status" value="1"/>
</dbReference>
<name>A0ABW1A4R9_9ACTN</name>
<evidence type="ECO:0000259" key="1">
    <source>
        <dbReference type="Pfam" id="PF01872"/>
    </source>
</evidence>
<organism evidence="2 3">
    <name type="scientific">Actinomadura rugatobispora</name>
    <dbReference type="NCBI Taxonomy" id="1994"/>
    <lineage>
        <taxon>Bacteria</taxon>
        <taxon>Bacillati</taxon>
        <taxon>Actinomycetota</taxon>
        <taxon>Actinomycetes</taxon>
        <taxon>Streptosporangiales</taxon>
        <taxon>Thermomonosporaceae</taxon>
        <taxon>Actinomadura</taxon>
    </lineage>
</organism>
<accession>A0ABW1A4R9</accession>
<dbReference type="RefSeq" id="WP_378285880.1">
    <property type="nucleotide sequence ID" value="NZ_JBHSON010000050.1"/>
</dbReference>